<keyword evidence="2" id="KW-1185">Reference proteome</keyword>
<comment type="caution">
    <text evidence="1">The sequence shown here is derived from an EMBL/GenBank/DDBJ whole genome shotgun (WGS) entry which is preliminary data.</text>
</comment>
<organism evidence="1 2">
    <name type="scientific">Microtetraspora fusca</name>
    <dbReference type="NCBI Taxonomy" id="1997"/>
    <lineage>
        <taxon>Bacteria</taxon>
        <taxon>Bacillati</taxon>
        <taxon>Actinomycetota</taxon>
        <taxon>Actinomycetes</taxon>
        <taxon>Streptosporangiales</taxon>
        <taxon>Streptosporangiaceae</taxon>
        <taxon>Microtetraspora</taxon>
    </lineage>
</organism>
<sequence>MYITNDDREIEFVHDPDLVGFVQKYMSSVWKRTLGQWADAVVEDALDAVAVYLQQAGKSMAVDADGRITYEPKEPA</sequence>
<evidence type="ECO:0000313" key="2">
    <source>
        <dbReference type="Proteomes" id="UP001602119"/>
    </source>
</evidence>
<dbReference type="EMBL" id="JBIAXI010000024">
    <property type="protein sequence ID" value="MFF4777617.1"/>
    <property type="molecule type" value="Genomic_DNA"/>
</dbReference>
<evidence type="ECO:0000313" key="1">
    <source>
        <dbReference type="EMBL" id="MFF4777617.1"/>
    </source>
</evidence>
<gene>
    <name evidence="1" type="ORF">ACFY05_32800</name>
</gene>
<protein>
    <submittedName>
        <fullName evidence="1">Uncharacterized protein</fullName>
    </submittedName>
</protein>
<dbReference type="Proteomes" id="UP001602119">
    <property type="component" value="Unassembled WGS sequence"/>
</dbReference>
<accession>A0ABW6VGB0</accession>
<dbReference type="RefSeq" id="WP_387346121.1">
    <property type="nucleotide sequence ID" value="NZ_JBIAXI010000024.1"/>
</dbReference>
<proteinExistence type="predicted"/>
<reference evidence="1 2" key="1">
    <citation type="submission" date="2024-10" db="EMBL/GenBank/DDBJ databases">
        <title>The Natural Products Discovery Center: Release of the First 8490 Sequenced Strains for Exploring Actinobacteria Biosynthetic Diversity.</title>
        <authorList>
            <person name="Kalkreuter E."/>
            <person name="Kautsar S.A."/>
            <person name="Yang D."/>
            <person name="Bader C.D."/>
            <person name="Teijaro C.N."/>
            <person name="Fluegel L."/>
            <person name="Davis C.M."/>
            <person name="Simpson J.R."/>
            <person name="Lauterbach L."/>
            <person name="Steele A.D."/>
            <person name="Gui C."/>
            <person name="Meng S."/>
            <person name="Li G."/>
            <person name="Viehrig K."/>
            <person name="Ye F."/>
            <person name="Su P."/>
            <person name="Kiefer A.F."/>
            <person name="Nichols A."/>
            <person name="Cepeda A.J."/>
            <person name="Yan W."/>
            <person name="Fan B."/>
            <person name="Jiang Y."/>
            <person name="Adhikari A."/>
            <person name="Zheng C.-J."/>
            <person name="Schuster L."/>
            <person name="Cowan T.M."/>
            <person name="Smanski M.J."/>
            <person name="Chevrette M.G."/>
            <person name="De Carvalho L.P.S."/>
            <person name="Shen B."/>
        </authorList>
    </citation>
    <scope>NUCLEOTIDE SEQUENCE [LARGE SCALE GENOMIC DNA]</scope>
    <source>
        <strain evidence="1 2">NPDC001281</strain>
    </source>
</reference>
<name>A0ABW6VGB0_MICFU</name>